<reference evidence="2" key="1">
    <citation type="journal article" date="2021" name="Genome Biol. Evol.">
        <title>A High-Quality Reference Genome for a Parasitic Bivalve with Doubly Uniparental Inheritance (Bivalvia: Unionida).</title>
        <authorList>
            <person name="Smith C.H."/>
        </authorList>
    </citation>
    <scope>NUCLEOTIDE SEQUENCE</scope>
    <source>
        <strain evidence="2">CHS0354</strain>
    </source>
</reference>
<protein>
    <submittedName>
        <fullName evidence="2">Uncharacterized protein</fullName>
    </submittedName>
</protein>
<feature type="chain" id="PRO_5042130262" evidence="1">
    <location>
        <begin position="16"/>
        <end position="236"/>
    </location>
</feature>
<keyword evidence="3" id="KW-1185">Reference proteome</keyword>
<dbReference type="Proteomes" id="UP001195483">
    <property type="component" value="Unassembled WGS sequence"/>
</dbReference>
<evidence type="ECO:0000313" key="3">
    <source>
        <dbReference type="Proteomes" id="UP001195483"/>
    </source>
</evidence>
<keyword evidence="1" id="KW-0732">Signal</keyword>
<comment type="caution">
    <text evidence="2">The sequence shown here is derived from an EMBL/GenBank/DDBJ whole genome shotgun (WGS) entry which is preliminary data.</text>
</comment>
<gene>
    <name evidence="2" type="ORF">CHS0354_029127</name>
</gene>
<name>A0AAE0SXD4_9BIVA</name>
<organism evidence="2 3">
    <name type="scientific">Potamilus streckersoni</name>
    <dbReference type="NCBI Taxonomy" id="2493646"/>
    <lineage>
        <taxon>Eukaryota</taxon>
        <taxon>Metazoa</taxon>
        <taxon>Spiralia</taxon>
        <taxon>Lophotrochozoa</taxon>
        <taxon>Mollusca</taxon>
        <taxon>Bivalvia</taxon>
        <taxon>Autobranchia</taxon>
        <taxon>Heteroconchia</taxon>
        <taxon>Palaeoheterodonta</taxon>
        <taxon>Unionida</taxon>
        <taxon>Unionoidea</taxon>
        <taxon>Unionidae</taxon>
        <taxon>Ambleminae</taxon>
        <taxon>Lampsilini</taxon>
        <taxon>Potamilus</taxon>
    </lineage>
</organism>
<dbReference type="AlphaFoldDB" id="A0AAE0SXD4"/>
<sequence length="236" mass="26625">MLCLTTLFSVLCVNSGIILSPGSTKLIQRSRNIASIFVLPLAPIASRVFFKKKVMITSIVFDAIGVKALMKVRWTLIADEKVATDTNKCKLQRTAAGHILGRQYGLKESSSKKQGNLSQSIATSRFVFWPTRLGFPHPEGPKRIRYIQAIATPAHYKRCRQKADYIVSRVTRRPNESHTLKGKCTVRETSISSIPVYCDTPAGDNSFYTGPLAILLYIYFNVLWDWSINIWLKRIN</sequence>
<feature type="signal peptide" evidence="1">
    <location>
        <begin position="1"/>
        <end position="15"/>
    </location>
</feature>
<evidence type="ECO:0000313" key="2">
    <source>
        <dbReference type="EMBL" id="KAK3599666.1"/>
    </source>
</evidence>
<evidence type="ECO:0000256" key="1">
    <source>
        <dbReference type="SAM" id="SignalP"/>
    </source>
</evidence>
<accession>A0AAE0SXD4</accession>
<proteinExistence type="predicted"/>
<dbReference type="EMBL" id="JAEAOA010001748">
    <property type="protein sequence ID" value="KAK3599666.1"/>
    <property type="molecule type" value="Genomic_DNA"/>
</dbReference>
<reference evidence="2" key="2">
    <citation type="journal article" date="2021" name="Genome Biol. Evol.">
        <title>Developing a high-quality reference genome for a parasitic bivalve with doubly uniparental inheritance (Bivalvia: Unionida).</title>
        <authorList>
            <person name="Smith C.H."/>
        </authorList>
    </citation>
    <scope>NUCLEOTIDE SEQUENCE</scope>
    <source>
        <strain evidence="2">CHS0354</strain>
        <tissue evidence="2">Mantle</tissue>
    </source>
</reference>
<reference evidence="2" key="3">
    <citation type="submission" date="2023-05" db="EMBL/GenBank/DDBJ databases">
        <authorList>
            <person name="Smith C.H."/>
        </authorList>
    </citation>
    <scope>NUCLEOTIDE SEQUENCE</scope>
    <source>
        <strain evidence="2">CHS0354</strain>
        <tissue evidence="2">Mantle</tissue>
    </source>
</reference>